<proteinExistence type="predicted"/>
<feature type="compositionally biased region" description="Basic and acidic residues" evidence="1">
    <location>
        <begin position="63"/>
        <end position="80"/>
    </location>
</feature>
<evidence type="ECO:0000313" key="3">
    <source>
        <dbReference type="Proteomes" id="UP001224890"/>
    </source>
</evidence>
<name>A0AAJ0F005_9PEZI</name>
<sequence>MVLFAAHTYQVRTVQKAPLRLTKTLMATCNAQPLKKVFPTASISSDESDSGVGSALGGSNGRLRREIARGGASRVKDSRQEASSNTSTLPPAKPERGLSHGIS</sequence>
<protein>
    <submittedName>
        <fullName evidence="2">Uncharacterized protein</fullName>
    </submittedName>
</protein>
<accession>A0AAJ0F005</accession>
<reference evidence="2" key="1">
    <citation type="submission" date="2021-06" db="EMBL/GenBank/DDBJ databases">
        <title>Comparative genomics, transcriptomics and evolutionary studies reveal genomic signatures of adaptation to plant cell wall in hemibiotrophic fungi.</title>
        <authorList>
            <consortium name="DOE Joint Genome Institute"/>
            <person name="Baroncelli R."/>
            <person name="Diaz J.F."/>
            <person name="Benocci T."/>
            <person name="Peng M."/>
            <person name="Battaglia E."/>
            <person name="Haridas S."/>
            <person name="Andreopoulos W."/>
            <person name="Labutti K."/>
            <person name="Pangilinan J."/>
            <person name="Floch G.L."/>
            <person name="Makela M.R."/>
            <person name="Henrissat B."/>
            <person name="Grigoriev I.V."/>
            <person name="Crouch J.A."/>
            <person name="De Vries R.P."/>
            <person name="Sukno S.A."/>
            <person name="Thon M.R."/>
        </authorList>
    </citation>
    <scope>NUCLEOTIDE SEQUENCE</scope>
    <source>
        <strain evidence="2">CBS 193.32</strain>
    </source>
</reference>
<gene>
    <name evidence="2" type="ORF">BDP55DRAFT_76110</name>
</gene>
<dbReference type="RefSeq" id="XP_060431743.1">
    <property type="nucleotide sequence ID" value="XM_060580862.1"/>
</dbReference>
<keyword evidence="3" id="KW-1185">Reference proteome</keyword>
<feature type="compositionally biased region" description="Basic and acidic residues" evidence="1">
    <location>
        <begin position="93"/>
        <end position="103"/>
    </location>
</feature>
<evidence type="ECO:0000256" key="1">
    <source>
        <dbReference type="SAM" id="MobiDB-lite"/>
    </source>
</evidence>
<dbReference type="AlphaFoldDB" id="A0AAJ0F005"/>
<evidence type="ECO:0000313" key="2">
    <source>
        <dbReference type="EMBL" id="KAK1688048.1"/>
    </source>
</evidence>
<dbReference type="GeneID" id="85465388"/>
<feature type="region of interest" description="Disordered" evidence="1">
    <location>
        <begin position="41"/>
        <end position="103"/>
    </location>
</feature>
<dbReference type="EMBL" id="JAHMHR010000013">
    <property type="protein sequence ID" value="KAK1688048.1"/>
    <property type="molecule type" value="Genomic_DNA"/>
</dbReference>
<comment type="caution">
    <text evidence="2">The sequence shown here is derived from an EMBL/GenBank/DDBJ whole genome shotgun (WGS) entry which is preliminary data.</text>
</comment>
<organism evidence="2 3">
    <name type="scientific">Colletotrichum godetiae</name>
    <dbReference type="NCBI Taxonomy" id="1209918"/>
    <lineage>
        <taxon>Eukaryota</taxon>
        <taxon>Fungi</taxon>
        <taxon>Dikarya</taxon>
        <taxon>Ascomycota</taxon>
        <taxon>Pezizomycotina</taxon>
        <taxon>Sordariomycetes</taxon>
        <taxon>Hypocreomycetidae</taxon>
        <taxon>Glomerellales</taxon>
        <taxon>Glomerellaceae</taxon>
        <taxon>Colletotrichum</taxon>
        <taxon>Colletotrichum acutatum species complex</taxon>
    </lineage>
</organism>
<dbReference type="Proteomes" id="UP001224890">
    <property type="component" value="Unassembled WGS sequence"/>
</dbReference>